<dbReference type="GO" id="GO:0046872">
    <property type="term" value="F:metal ion binding"/>
    <property type="evidence" value="ECO:0007669"/>
    <property type="project" value="UniProtKB-KW"/>
</dbReference>
<evidence type="ECO:0000256" key="4">
    <source>
        <dbReference type="ARBA" id="ARBA00022729"/>
    </source>
</evidence>
<proteinExistence type="inferred from homology"/>
<dbReference type="RefSeq" id="WP_089327568.1">
    <property type="nucleotide sequence ID" value="NZ_FZOR01000018.1"/>
</dbReference>
<dbReference type="GO" id="GO:0047989">
    <property type="term" value="F:hydroxybutyrate-dimer hydrolase activity"/>
    <property type="evidence" value="ECO:0007669"/>
    <property type="project" value="InterPro"/>
</dbReference>
<keyword evidence="7" id="KW-1015">Disulfide bond</keyword>
<dbReference type="InterPro" id="IPR016582">
    <property type="entry name" value="OHBut_olig_hydro_put"/>
</dbReference>
<gene>
    <name evidence="10" type="ORF">SAMN05443665_1018134</name>
</gene>
<dbReference type="Pfam" id="PF07519">
    <property type="entry name" value="Tannase"/>
    <property type="match status" value="1"/>
</dbReference>
<evidence type="ECO:0000256" key="7">
    <source>
        <dbReference type="ARBA" id="ARBA00023157"/>
    </source>
</evidence>
<feature type="chain" id="PRO_5012172993" evidence="9">
    <location>
        <begin position="29"/>
        <end position="452"/>
    </location>
</feature>
<keyword evidence="4 9" id="KW-0732">Signal</keyword>
<dbReference type="SUPFAM" id="SSF53474">
    <property type="entry name" value="alpha/beta-Hydrolases"/>
    <property type="match status" value="1"/>
</dbReference>
<dbReference type="EMBL" id="FZOR01000018">
    <property type="protein sequence ID" value="SNT19147.1"/>
    <property type="molecule type" value="Genomic_DNA"/>
</dbReference>
<organism evidence="10 11">
    <name type="scientific">Actinomadura meyerae</name>
    <dbReference type="NCBI Taxonomy" id="240840"/>
    <lineage>
        <taxon>Bacteria</taxon>
        <taxon>Bacillati</taxon>
        <taxon>Actinomycetota</taxon>
        <taxon>Actinomycetes</taxon>
        <taxon>Streptosporangiales</taxon>
        <taxon>Thermomonosporaceae</taxon>
        <taxon>Actinomadura</taxon>
    </lineage>
</organism>
<dbReference type="GO" id="GO:0005615">
    <property type="term" value="C:extracellular space"/>
    <property type="evidence" value="ECO:0007669"/>
    <property type="project" value="InterPro"/>
</dbReference>
<name>A0A239KL84_9ACTN</name>
<comment type="similarity">
    <text evidence="1">Belongs to the tannase family.</text>
</comment>
<dbReference type="OrthoDB" id="189734at2"/>
<evidence type="ECO:0000256" key="5">
    <source>
        <dbReference type="ARBA" id="ARBA00022801"/>
    </source>
</evidence>
<dbReference type="GO" id="GO:0019605">
    <property type="term" value="P:butyrate metabolic process"/>
    <property type="evidence" value="ECO:0007669"/>
    <property type="project" value="InterPro"/>
</dbReference>
<evidence type="ECO:0000256" key="6">
    <source>
        <dbReference type="ARBA" id="ARBA00022837"/>
    </source>
</evidence>
<accession>A0A239KL84</accession>
<reference evidence="10 11" key="1">
    <citation type="submission" date="2017-06" db="EMBL/GenBank/DDBJ databases">
        <authorList>
            <person name="Kim H.J."/>
            <person name="Triplett B.A."/>
        </authorList>
    </citation>
    <scope>NUCLEOTIDE SEQUENCE [LARGE SCALE GENOMIC DNA]</scope>
    <source>
        <strain evidence="10 11">DSM 44715</strain>
    </source>
</reference>
<keyword evidence="5 10" id="KW-0378">Hydrolase</keyword>
<keyword evidence="11" id="KW-1185">Reference proteome</keyword>
<dbReference type="Gene3D" id="3.40.50.1820">
    <property type="entry name" value="alpha/beta hydrolase"/>
    <property type="match status" value="1"/>
</dbReference>
<feature type="region of interest" description="Disordered" evidence="8">
    <location>
        <begin position="28"/>
        <end position="47"/>
    </location>
</feature>
<keyword evidence="3" id="KW-0479">Metal-binding</keyword>
<evidence type="ECO:0000256" key="3">
    <source>
        <dbReference type="ARBA" id="ARBA00022723"/>
    </source>
</evidence>
<dbReference type="InterPro" id="IPR011118">
    <property type="entry name" value="Tannase/feruloyl_esterase"/>
</dbReference>
<dbReference type="AlphaFoldDB" id="A0A239KL84"/>
<sequence>MPVRTAALTAGLAAGALVAALAAPAASAQTQERAPGHAPGGAPERAPERALTVPGAEKLVSARLADLTTAGTVASGHTVPADFAGLHAAGTRNPSGVPGVQLDGYFPDDSAFNTNHGWNHDAQFVIRLPDHWNGGLVVAGSPGNRRQYANDVTISDWALGKGYAYAATDKGNSGTEFYQDGRRPGDAIAEWNHRLTELTRAAKKTVAQHYGRAPGRTYAAGISNGGYLVRWQLENRPELYDGGIDAEGTLWRAGGPNLFTYLPSILRAYPSYAATGDPSAHKALLKAGLAPGSEFLWPFHDQVYWELTQRIYREEFDPAYTGPEADYNYAARPKEVHRAVARVSLTGRIRKPLITLQGTYDSLLPIGTDSDVYAKLVRARGKAPYRYYRLEAANHTDGLYDTYPDRLRPLLPCMRTAFTALESWTRNGTPPPRSATLARPASGDLVNTCSLS</sequence>
<evidence type="ECO:0000256" key="2">
    <source>
        <dbReference type="ARBA" id="ARBA00022487"/>
    </source>
</evidence>
<evidence type="ECO:0000256" key="1">
    <source>
        <dbReference type="ARBA" id="ARBA00006249"/>
    </source>
</evidence>
<dbReference type="Pfam" id="PF10605">
    <property type="entry name" value="3HBOH"/>
    <property type="match status" value="1"/>
</dbReference>
<evidence type="ECO:0000313" key="11">
    <source>
        <dbReference type="Proteomes" id="UP000198318"/>
    </source>
</evidence>
<evidence type="ECO:0000256" key="8">
    <source>
        <dbReference type="SAM" id="MobiDB-lite"/>
    </source>
</evidence>
<evidence type="ECO:0000313" key="10">
    <source>
        <dbReference type="EMBL" id="SNT19147.1"/>
    </source>
</evidence>
<dbReference type="Proteomes" id="UP000198318">
    <property type="component" value="Unassembled WGS sequence"/>
</dbReference>
<keyword evidence="6" id="KW-0106">Calcium</keyword>
<keyword evidence="2" id="KW-0719">Serine esterase</keyword>
<feature type="signal peptide" evidence="9">
    <location>
        <begin position="1"/>
        <end position="28"/>
    </location>
</feature>
<evidence type="ECO:0000256" key="9">
    <source>
        <dbReference type="SAM" id="SignalP"/>
    </source>
</evidence>
<protein>
    <submittedName>
        <fullName evidence="10">3HB-oligomer hydrolase (3HBOH)</fullName>
    </submittedName>
</protein>
<dbReference type="InterPro" id="IPR029058">
    <property type="entry name" value="AB_hydrolase_fold"/>
</dbReference>